<organism evidence="1 2">
    <name type="scientific">Alkalicoccobacillus plakortidis</name>
    <dbReference type="NCBI Taxonomy" id="444060"/>
    <lineage>
        <taxon>Bacteria</taxon>
        <taxon>Bacillati</taxon>
        <taxon>Bacillota</taxon>
        <taxon>Bacilli</taxon>
        <taxon>Bacillales</taxon>
        <taxon>Bacillaceae</taxon>
        <taxon>Alkalicoccobacillus</taxon>
    </lineage>
</organism>
<evidence type="ECO:0000313" key="1">
    <source>
        <dbReference type="EMBL" id="MCM2677266.1"/>
    </source>
</evidence>
<name>A0ABT0XMY3_9BACI</name>
<sequence length="153" mass="17508">MRTHRVWIVGLLSVLLTFGVLTMRTQALTFDELPQVKESEHWTVSIKEAKNDSRLEKPDPKKFDTYELEIQNKSGQLGSVMVRAYRDEAKTNVRYGLAILDEQRAVDLTKLDGKAVHSALSVTKKAKQIEIDVLWTSGEEGDRPYKETFVFTH</sequence>
<dbReference type="RefSeq" id="WP_251610866.1">
    <property type="nucleotide sequence ID" value="NZ_JAMQJY010000003.1"/>
</dbReference>
<evidence type="ECO:0000313" key="2">
    <source>
        <dbReference type="Proteomes" id="UP001203665"/>
    </source>
</evidence>
<keyword evidence="2" id="KW-1185">Reference proteome</keyword>
<dbReference type="Proteomes" id="UP001203665">
    <property type="component" value="Unassembled WGS sequence"/>
</dbReference>
<comment type="caution">
    <text evidence="1">The sequence shown here is derived from an EMBL/GenBank/DDBJ whole genome shotgun (WGS) entry which is preliminary data.</text>
</comment>
<reference evidence="1" key="1">
    <citation type="submission" date="2022-06" db="EMBL/GenBank/DDBJ databases">
        <title>Alkalicoccobacillus porphyridii sp. nov., isolated from a marine red alga, Porphyridium purpureum and reclassification of Shouchella plakortidis and Shouchella gibsonii as Alkalicoccobacillus plakortidis comb. nov. and Alkalicoccobacillus gibsonii comb. nov.</title>
        <authorList>
            <person name="Kim K.H."/>
            <person name="Lee J.K."/>
            <person name="Han D.M."/>
            <person name="Baek J.H."/>
            <person name="Jeon C.O."/>
        </authorList>
    </citation>
    <scope>NUCLEOTIDE SEQUENCE</scope>
    <source>
        <strain evidence="1">DSM 19153</strain>
    </source>
</reference>
<proteinExistence type="predicted"/>
<dbReference type="EMBL" id="JAMQJY010000003">
    <property type="protein sequence ID" value="MCM2677266.1"/>
    <property type="molecule type" value="Genomic_DNA"/>
</dbReference>
<gene>
    <name evidence="1" type="ORF">NDM98_18720</name>
</gene>
<accession>A0ABT0XMY3</accession>
<protein>
    <submittedName>
        <fullName evidence="1">Uncharacterized protein</fullName>
    </submittedName>
</protein>